<keyword evidence="3" id="KW-1185">Reference proteome</keyword>
<protein>
    <submittedName>
        <fullName evidence="2">DUF975 family protein</fullName>
    </submittedName>
</protein>
<dbReference type="PANTHER" id="PTHR40076">
    <property type="entry name" value="MEMBRANE PROTEIN-RELATED"/>
    <property type="match status" value="1"/>
</dbReference>
<dbReference type="Proteomes" id="UP001204376">
    <property type="component" value="Unassembled WGS sequence"/>
</dbReference>
<sequence>MATENTALMQAARAALKDKWGLAIGTFLVYSLIMGSFGAMQKVGLAAILVAGPMMLGAATFSLSLSRGKDAKLEQLFDGFRYFTGALLTYLLSLLYVLLWLLLLIVPGIIAALSYAMVFYILADDPNLKPQDVLARSKELMDGYKLKLFYLFLRFLLLAILCVLTLGIGFLWLIPYIHVTLAKFYDDLKNKGYQPG</sequence>
<dbReference type="InterPro" id="IPR010380">
    <property type="entry name" value="DUF975"/>
</dbReference>
<keyword evidence="1" id="KW-0812">Transmembrane</keyword>
<dbReference type="Pfam" id="PF06161">
    <property type="entry name" value="DUF975"/>
    <property type="match status" value="1"/>
</dbReference>
<feature type="transmembrane region" description="Helical" evidence="1">
    <location>
        <begin position="148"/>
        <end position="174"/>
    </location>
</feature>
<accession>A0ABT1TA49</accession>
<gene>
    <name evidence="2" type="ORF">NPE20_26245</name>
</gene>
<evidence type="ECO:0000313" key="2">
    <source>
        <dbReference type="EMBL" id="MCQ6961501.1"/>
    </source>
</evidence>
<evidence type="ECO:0000313" key="3">
    <source>
        <dbReference type="Proteomes" id="UP001204376"/>
    </source>
</evidence>
<proteinExistence type="predicted"/>
<evidence type="ECO:0000256" key="1">
    <source>
        <dbReference type="SAM" id="Phobius"/>
    </source>
</evidence>
<dbReference type="EMBL" id="JANHOH010000015">
    <property type="protein sequence ID" value="MCQ6961501.1"/>
    <property type="molecule type" value="Genomic_DNA"/>
</dbReference>
<feature type="transmembrane region" description="Helical" evidence="1">
    <location>
        <begin position="45"/>
        <end position="66"/>
    </location>
</feature>
<feature type="transmembrane region" description="Helical" evidence="1">
    <location>
        <begin position="87"/>
        <end position="120"/>
    </location>
</feature>
<dbReference type="RefSeq" id="WP_256541666.1">
    <property type="nucleotide sequence ID" value="NZ_JANHOH010000015.1"/>
</dbReference>
<feature type="transmembrane region" description="Helical" evidence="1">
    <location>
        <begin position="20"/>
        <end position="39"/>
    </location>
</feature>
<organism evidence="2 3">
    <name type="scientific">Mucilaginibacter aquariorum</name>
    <dbReference type="NCBI Taxonomy" id="2967225"/>
    <lineage>
        <taxon>Bacteria</taxon>
        <taxon>Pseudomonadati</taxon>
        <taxon>Bacteroidota</taxon>
        <taxon>Sphingobacteriia</taxon>
        <taxon>Sphingobacteriales</taxon>
        <taxon>Sphingobacteriaceae</taxon>
        <taxon>Mucilaginibacter</taxon>
    </lineage>
</organism>
<keyword evidence="1" id="KW-0472">Membrane</keyword>
<reference evidence="2 3" key="1">
    <citation type="submission" date="2022-07" db="EMBL/GenBank/DDBJ databases">
        <title>Mucilaginibacter sp. JC4.</title>
        <authorList>
            <person name="Le V."/>
            <person name="Ko S.-R."/>
            <person name="Ahn C.-Y."/>
            <person name="Oh H.-M."/>
        </authorList>
    </citation>
    <scope>NUCLEOTIDE SEQUENCE [LARGE SCALE GENOMIC DNA]</scope>
    <source>
        <strain evidence="2 3">JC4</strain>
    </source>
</reference>
<comment type="caution">
    <text evidence="2">The sequence shown here is derived from an EMBL/GenBank/DDBJ whole genome shotgun (WGS) entry which is preliminary data.</text>
</comment>
<dbReference type="PANTHER" id="PTHR40076:SF1">
    <property type="entry name" value="MEMBRANE PROTEIN"/>
    <property type="match status" value="1"/>
</dbReference>
<keyword evidence="1" id="KW-1133">Transmembrane helix</keyword>
<name>A0ABT1TA49_9SPHI</name>